<feature type="domain" description="Bacterial type II secretion system protein E" evidence="3">
    <location>
        <begin position="267"/>
        <end position="441"/>
    </location>
</feature>
<dbReference type="InterPro" id="IPR001482">
    <property type="entry name" value="T2SS/T4SS_dom"/>
</dbReference>
<organism evidence="4 5">
    <name type="scientific">Streptomyces kaniharaensis</name>
    <dbReference type="NCBI Taxonomy" id="212423"/>
    <lineage>
        <taxon>Bacteria</taxon>
        <taxon>Bacillati</taxon>
        <taxon>Actinomycetota</taxon>
        <taxon>Actinomycetes</taxon>
        <taxon>Kitasatosporales</taxon>
        <taxon>Streptomycetaceae</taxon>
        <taxon>Streptomyces</taxon>
    </lineage>
</organism>
<dbReference type="Gene3D" id="3.40.50.300">
    <property type="entry name" value="P-loop containing nucleotide triphosphate hydrolases"/>
    <property type="match status" value="1"/>
</dbReference>
<dbReference type="Pfam" id="PF00437">
    <property type="entry name" value="T2SSE"/>
    <property type="match status" value="1"/>
</dbReference>
<dbReference type="EMBL" id="WBOF01000002">
    <property type="protein sequence ID" value="MQS16470.1"/>
    <property type="molecule type" value="Genomic_DNA"/>
</dbReference>
<evidence type="ECO:0000256" key="1">
    <source>
        <dbReference type="ARBA" id="ARBA00006611"/>
    </source>
</evidence>
<dbReference type="PANTHER" id="PTHR30486">
    <property type="entry name" value="TWITCHING MOTILITY PROTEIN PILT"/>
    <property type="match status" value="1"/>
</dbReference>
<dbReference type="OrthoDB" id="9810761at2"/>
<proteinExistence type="inferred from homology"/>
<feature type="region of interest" description="Disordered" evidence="2">
    <location>
        <begin position="1"/>
        <end position="36"/>
    </location>
</feature>
<dbReference type="Gene3D" id="3.30.450.380">
    <property type="match status" value="1"/>
</dbReference>
<feature type="compositionally biased region" description="Low complexity" evidence="2">
    <location>
        <begin position="20"/>
        <end position="36"/>
    </location>
</feature>
<evidence type="ECO:0000313" key="5">
    <source>
        <dbReference type="Proteomes" id="UP000450000"/>
    </source>
</evidence>
<gene>
    <name evidence="4" type="ORF">F7Q99_30820</name>
</gene>
<feature type="region of interest" description="Disordered" evidence="2">
    <location>
        <begin position="55"/>
        <end position="99"/>
    </location>
</feature>
<dbReference type="Proteomes" id="UP000450000">
    <property type="component" value="Unassembled WGS sequence"/>
</dbReference>
<protein>
    <submittedName>
        <fullName evidence="4">CpaF family protein</fullName>
    </submittedName>
</protein>
<dbReference type="SUPFAM" id="SSF52540">
    <property type="entry name" value="P-loop containing nucleoside triphosphate hydrolases"/>
    <property type="match status" value="1"/>
</dbReference>
<dbReference type="RefSeq" id="WP_153467325.1">
    <property type="nucleotide sequence ID" value="NZ_WBOF01000002.1"/>
</dbReference>
<reference evidence="4 5" key="1">
    <citation type="submission" date="2019-09" db="EMBL/GenBank/DDBJ databases">
        <title>Genome Sequences of Streptomyces kaniharaensis ATCC 21070.</title>
        <authorList>
            <person name="Zhu W."/>
            <person name="De Crecy-Lagard V."/>
            <person name="Richards N.G."/>
        </authorList>
    </citation>
    <scope>NUCLEOTIDE SEQUENCE [LARGE SCALE GENOMIC DNA]</scope>
    <source>
        <strain evidence="4 5">SF-557</strain>
    </source>
</reference>
<evidence type="ECO:0000256" key="2">
    <source>
        <dbReference type="SAM" id="MobiDB-lite"/>
    </source>
</evidence>
<dbReference type="GO" id="GO:0016887">
    <property type="term" value="F:ATP hydrolysis activity"/>
    <property type="evidence" value="ECO:0007669"/>
    <property type="project" value="InterPro"/>
</dbReference>
<evidence type="ECO:0000259" key="3">
    <source>
        <dbReference type="Pfam" id="PF00437"/>
    </source>
</evidence>
<dbReference type="PANTHER" id="PTHR30486:SF6">
    <property type="entry name" value="TYPE IV PILUS RETRACTATION ATPASE PILT"/>
    <property type="match status" value="1"/>
</dbReference>
<name>A0A6N7KY52_9ACTN</name>
<comment type="similarity">
    <text evidence="1">Belongs to the GSP E family.</text>
</comment>
<comment type="caution">
    <text evidence="4">The sequence shown here is derived from an EMBL/GenBank/DDBJ whole genome shotgun (WGS) entry which is preliminary data.</text>
</comment>
<keyword evidence="5" id="KW-1185">Reference proteome</keyword>
<evidence type="ECO:0000313" key="4">
    <source>
        <dbReference type="EMBL" id="MQS16470.1"/>
    </source>
</evidence>
<accession>A0A6N7KY52</accession>
<dbReference type="InterPro" id="IPR027417">
    <property type="entry name" value="P-loop_NTPase"/>
</dbReference>
<dbReference type="CDD" id="cd01130">
    <property type="entry name" value="VirB11-like_ATPase"/>
    <property type="match status" value="1"/>
</dbReference>
<dbReference type="InterPro" id="IPR050921">
    <property type="entry name" value="T4SS_GSP_E_ATPase"/>
</dbReference>
<feature type="compositionally biased region" description="Low complexity" evidence="2">
    <location>
        <begin position="55"/>
        <end position="95"/>
    </location>
</feature>
<sequence>MLSGKPLHPDPSVQPVPQESAAAAGPSALPSGLRFGPVTAAPAATATATPTLVTRAPAAAPSLPSSPTPTATAPTVTAPAAARRPAQPAPQARRAAPVDHVDHAVAAQLKRQVADRLSRELERDPSMDQATQMQRGRALINEAVAVWATAAAVDSGLPVPPETARRMSGAVYDLLFRAGRLQQYLDDDRVENILVNGYDRVYIDYGDSQRVKVPPVAESEEDLRELLRDLARRSGSGERTLSTANPFLALRLEDGSRMQVISEVTPRTYVTIRRHRVRDMDLNGMVGLGSIDTTLAAFLAALIRAKKNVMVVGTQGVGKTSLLRAMAREIPPEERIGTLETEFELFLHEDDGQERQIVPMEAREGNGERVNGRAAGEITVGDLIYPALRMSLRRMVVGEVRGAEVVPMLRVMTNGEGGSLCTLHAREPHMTFDRIAELFLEYGHGMTENLAYRQCANGLDFVVFVKMIDETGIGGRRHRFVSHVLEVTGMGENGRPSTNTVFGPRPETGEERAVPLMHPSCLGDLMRVGFPAVLLDNPAGTWTRPLDLMVRMP</sequence>
<dbReference type="AlphaFoldDB" id="A0A6N7KY52"/>